<evidence type="ECO:0000313" key="3">
    <source>
        <dbReference type="Proteomes" id="UP000019489"/>
    </source>
</evidence>
<dbReference type="EMBL" id="AWSA01000046">
    <property type="protein sequence ID" value="EWT00350.1"/>
    <property type="molecule type" value="Genomic_DNA"/>
</dbReference>
<gene>
    <name evidence="2" type="ORF">N865_16155</name>
</gene>
<reference evidence="2 3" key="1">
    <citation type="submission" date="2013-08" db="EMBL/GenBank/DDBJ databases">
        <title>Intrasporangium oryzae NRRL B-24470.</title>
        <authorList>
            <person name="Liu H."/>
            <person name="Wang G."/>
        </authorList>
    </citation>
    <scope>NUCLEOTIDE SEQUENCE [LARGE SCALE GENOMIC DNA]</scope>
    <source>
        <strain evidence="2 3">NRRL B-24470</strain>
    </source>
</reference>
<dbReference type="STRING" id="1386089.N865_16155"/>
<dbReference type="RefSeq" id="WP_051510864.1">
    <property type="nucleotide sequence ID" value="NZ_AWSA01000046.1"/>
</dbReference>
<dbReference type="SUPFAM" id="SSF47240">
    <property type="entry name" value="Ferritin-like"/>
    <property type="match status" value="1"/>
</dbReference>
<dbReference type="InterPro" id="IPR012347">
    <property type="entry name" value="Ferritin-like"/>
</dbReference>
<feature type="compositionally biased region" description="Low complexity" evidence="1">
    <location>
        <begin position="128"/>
        <end position="150"/>
    </location>
</feature>
<feature type="region of interest" description="Disordered" evidence="1">
    <location>
        <begin position="115"/>
        <end position="160"/>
    </location>
</feature>
<sequence>MDGDTQGLAGRVSAALGQTPRRVVLTGLGAAALAVLVDRGLRLDLPQPTPPVPTRRLATDERILLPVIAELRELVAADHAVAAGRPKTSVPARLERVQAEQLHVLTGRLTNQGVPTEVIDAATPRPATPSSGRTGASATASTPSSTKPAPSSSPPPRTTGELARRLDTLTTADWRAAALATPPTRGLLSAAYGVRLAGVLLLGREVPLDATASLARPAMAAATLPLVYAFEVVAAQSTGGQRTAATTTLESLRTLARAVSGPGTADPGGWALPYPVTSPADARRLATDVLRTAVASHVDVAGPRPSAGTLEDVVRWSAHIQALATEWRVPLTPFPGAEA</sequence>
<dbReference type="Gene3D" id="1.20.1260.10">
    <property type="match status" value="1"/>
</dbReference>
<evidence type="ECO:0000256" key="1">
    <source>
        <dbReference type="SAM" id="MobiDB-lite"/>
    </source>
</evidence>
<comment type="caution">
    <text evidence="2">The sequence shown here is derived from an EMBL/GenBank/DDBJ whole genome shotgun (WGS) entry which is preliminary data.</text>
</comment>
<dbReference type="Proteomes" id="UP000019489">
    <property type="component" value="Unassembled WGS sequence"/>
</dbReference>
<dbReference type="eggNOG" id="ENOG5032E9P">
    <property type="taxonomic scope" value="Bacteria"/>
</dbReference>
<organism evidence="2 3">
    <name type="scientific">Intrasporangium oryzae NRRL B-24470</name>
    <dbReference type="NCBI Taxonomy" id="1386089"/>
    <lineage>
        <taxon>Bacteria</taxon>
        <taxon>Bacillati</taxon>
        <taxon>Actinomycetota</taxon>
        <taxon>Actinomycetes</taxon>
        <taxon>Micrococcales</taxon>
        <taxon>Intrasporangiaceae</taxon>
        <taxon>Intrasporangium</taxon>
    </lineage>
</organism>
<protein>
    <submittedName>
        <fullName evidence="2">Uncharacterized protein</fullName>
    </submittedName>
</protein>
<accession>W9G2X2</accession>
<dbReference type="AlphaFoldDB" id="W9G2X2"/>
<name>W9G2X2_9MICO</name>
<proteinExistence type="predicted"/>
<keyword evidence="3" id="KW-1185">Reference proteome</keyword>
<dbReference type="InterPro" id="IPR009078">
    <property type="entry name" value="Ferritin-like_SF"/>
</dbReference>
<evidence type="ECO:0000313" key="2">
    <source>
        <dbReference type="EMBL" id="EWT00350.1"/>
    </source>
</evidence>